<dbReference type="EMBL" id="VXIV02002238">
    <property type="protein sequence ID" value="KAF6026634.1"/>
    <property type="molecule type" value="Genomic_DNA"/>
</dbReference>
<feature type="transmembrane region" description="Helical" evidence="7">
    <location>
        <begin position="672"/>
        <end position="692"/>
    </location>
</feature>
<dbReference type="GO" id="GO:0071578">
    <property type="term" value="P:zinc ion import across plasma membrane"/>
    <property type="evidence" value="ECO:0007669"/>
    <property type="project" value="TreeGrafter"/>
</dbReference>
<keyword evidence="5 7" id="KW-0472">Membrane</keyword>
<evidence type="ECO:0000256" key="4">
    <source>
        <dbReference type="ARBA" id="ARBA00022989"/>
    </source>
</evidence>
<keyword evidence="4 7" id="KW-1133">Transmembrane helix</keyword>
<evidence type="ECO:0000313" key="9">
    <source>
        <dbReference type="EMBL" id="KAF6026634.1"/>
    </source>
</evidence>
<organism evidence="9 10">
    <name type="scientific">Bugula neritina</name>
    <name type="common">Brown bryozoan</name>
    <name type="synonym">Sertularia neritina</name>
    <dbReference type="NCBI Taxonomy" id="10212"/>
    <lineage>
        <taxon>Eukaryota</taxon>
        <taxon>Metazoa</taxon>
        <taxon>Spiralia</taxon>
        <taxon>Lophotrochozoa</taxon>
        <taxon>Bryozoa</taxon>
        <taxon>Gymnolaemata</taxon>
        <taxon>Cheilostomatida</taxon>
        <taxon>Flustrina</taxon>
        <taxon>Buguloidea</taxon>
        <taxon>Bugulidae</taxon>
        <taxon>Bugula</taxon>
    </lineage>
</organism>
<evidence type="ECO:0000256" key="3">
    <source>
        <dbReference type="ARBA" id="ARBA00022692"/>
    </source>
</evidence>
<feature type="transmembrane region" description="Helical" evidence="7">
    <location>
        <begin position="638"/>
        <end position="660"/>
    </location>
</feature>
<keyword evidence="10" id="KW-1185">Reference proteome</keyword>
<feature type="transmembrane region" description="Helical" evidence="7">
    <location>
        <begin position="608"/>
        <end position="626"/>
    </location>
</feature>
<dbReference type="GO" id="GO:0005385">
    <property type="term" value="F:zinc ion transmembrane transporter activity"/>
    <property type="evidence" value="ECO:0007669"/>
    <property type="project" value="TreeGrafter"/>
</dbReference>
<evidence type="ECO:0000259" key="8">
    <source>
        <dbReference type="Pfam" id="PF21116"/>
    </source>
</evidence>
<dbReference type="PANTHER" id="PTHR12191:SF30">
    <property type="entry name" value="ZINC TRANSPORTER ZIP4 N-TERMINAL DOMAIN-CONTAINING PROTEIN"/>
    <property type="match status" value="1"/>
</dbReference>
<evidence type="ECO:0000256" key="7">
    <source>
        <dbReference type="SAM" id="Phobius"/>
    </source>
</evidence>
<dbReference type="AlphaFoldDB" id="A0A7J7JLZ0"/>
<dbReference type="OrthoDB" id="200954at2759"/>
<dbReference type="GO" id="GO:0140410">
    <property type="term" value="F:monoatomic cation:bicarbonate symporter activity"/>
    <property type="evidence" value="ECO:0007669"/>
    <property type="project" value="TreeGrafter"/>
</dbReference>
<keyword evidence="3 7" id="KW-0812">Transmembrane</keyword>
<feature type="transmembrane region" description="Helical" evidence="7">
    <location>
        <begin position="385"/>
        <end position="409"/>
    </location>
</feature>
<comment type="subcellular location">
    <subcellularLocation>
        <location evidence="1">Membrane</location>
        <topology evidence="1">Multi-pass membrane protein</topology>
    </subcellularLocation>
</comment>
<dbReference type="InterPro" id="IPR050799">
    <property type="entry name" value="ZIP_Transporter"/>
</dbReference>
<evidence type="ECO:0000256" key="6">
    <source>
        <dbReference type="SAM" id="MobiDB-lite"/>
    </source>
</evidence>
<gene>
    <name evidence="9" type="ORF">EB796_015061</name>
</gene>
<dbReference type="PANTHER" id="PTHR12191">
    <property type="entry name" value="SOLUTE CARRIER FAMILY 39"/>
    <property type="match status" value="1"/>
</dbReference>
<dbReference type="GO" id="GO:0030003">
    <property type="term" value="P:intracellular monoatomic cation homeostasis"/>
    <property type="evidence" value="ECO:0007669"/>
    <property type="project" value="TreeGrafter"/>
</dbReference>
<evidence type="ECO:0000313" key="10">
    <source>
        <dbReference type="Proteomes" id="UP000593567"/>
    </source>
</evidence>
<feature type="region of interest" description="Disordered" evidence="6">
    <location>
        <begin position="186"/>
        <end position="208"/>
    </location>
</feature>
<reference evidence="9" key="1">
    <citation type="submission" date="2020-06" db="EMBL/GenBank/DDBJ databases">
        <title>Draft genome of Bugula neritina, a colonial animal packing powerful symbionts and potential medicines.</title>
        <authorList>
            <person name="Rayko M."/>
        </authorList>
    </citation>
    <scope>NUCLEOTIDE SEQUENCE [LARGE SCALE GENOMIC DNA]</scope>
    <source>
        <strain evidence="9">Kwan_BN1</strain>
    </source>
</reference>
<dbReference type="InterPro" id="IPR003689">
    <property type="entry name" value="ZIP"/>
</dbReference>
<feature type="domain" description="Zinc transporter ZIP4/12 EF-hand" evidence="8">
    <location>
        <begin position="277"/>
        <end position="364"/>
    </location>
</feature>
<dbReference type="InterPro" id="IPR049406">
    <property type="entry name" value="ZIP4_12_EF-hand"/>
</dbReference>
<feature type="transmembrane region" description="Helical" evidence="7">
    <location>
        <begin position="416"/>
        <end position="439"/>
    </location>
</feature>
<comment type="similarity">
    <text evidence="2">Belongs to the ZIP transporter (TC 2.A.5) family.</text>
</comment>
<evidence type="ECO:0000256" key="5">
    <source>
        <dbReference type="ARBA" id="ARBA00023136"/>
    </source>
</evidence>
<feature type="transmembrane region" description="Helical" evidence="7">
    <location>
        <begin position="459"/>
        <end position="481"/>
    </location>
</feature>
<evidence type="ECO:0000256" key="1">
    <source>
        <dbReference type="ARBA" id="ARBA00004141"/>
    </source>
</evidence>
<feature type="compositionally biased region" description="Basic and acidic residues" evidence="6">
    <location>
        <begin position="303"/>
        <end position="312"/>
    </location>
</feature>
<feature type="region of interest" description="Disordered" evidence="6">
    <location>
        <begin position="295"/>
        <end position="315"/>
    </location>
</feature>
<evidence type="ECO:0000256" key="2">
    <source>
        <dbReference type="ARBA" id="ARBA00006939"/>
    </source>
</evidence>
<accession>A0A7J7JLZ0</accession>
<name>A0A7J7JLZ0_BUGNE</name>
<dbReference type="Proteomes" id="UP000593567">
    <property type="component" value="Unassembled WGS sequence"/>
</dbReference>
<dbReference type="Pfam" id="PF02535">
    <property type="entry name" value="Zip"/>
    <property type="match status" value="1"/>
</dbReference>
<dbReference type="GO" id="GO:0005886">
    <property type="term" value="C:plasma membrane"/>
    <property type="evidence" value="ECO:0007669"/>
    <property type="project" value="TreeGrafter"/>
</dbReference>
<dbReference type="Pfam" id="PF21116">
    <property type="entry name" value="EF-hand_Zip"/>
    <property type="match status" value="1"/>
</dbReference>
<sequence length="702" mass="76843">MIILFFVIHPPRHLVAQRHRVKKETSTELSGRTTVETGNHGQHEAAYIPASHDAAHYIQEHDHSDESVTISLHDLEHVYEELFKKIHCDEKETVANCTVCLESLVGVSEEIHTLKEWNEASVRALYALLDIGTFCNLSSSELNALNATTALLGVIGDDSVDEIGEEEIESLLEKVIEVFAEDHHHETTTATAEHDHDHDHDHGTHEEHAQKCFGEGTLLHHMGLDHKEPISKSRIPEMAGIIVSFLAQDMAADLTCEVLPTKHDVINSLFDVFKANNTMDKEAFEQLLETLNIGSAGDSTSDSSHDDHEGHDHKKRSVEEMLLTSQCLSESALAQIYSLDLADGITKEQFVELCPILIQQQVSNSCVSVSEEVSTDPTVTNAEKYGYGTLAVIIITFLSLLGAVFFPCLNDQIVQYILSMFIAMGAATLVGDALLHLLPQALGLHSHDDHAAHGANAKVIVSDTVLLQLVVCAALYGFFVFEALMSKLQPSQAVAPTHGHSHSFDLDTTTTQPLPGRLDDKEMASNVKISDDDSTTSKACHGVTALTIMILVGDIIHNILDGVAMGVAFSQSLQDGVGTSIAIFVHELPHELGDFSIYLRSGVSKWKAVFLNLGASSTSLIGLYMGAAIGSNPDTRKWFLALTSGMFIYIGLVNMLPVLIAPSRNGNWWVHFFLKNVGMILGFAVMLILSVFEERIIHYSAV</sequence>
<proteinExistence type="inferred from homology"/>
<comment type="caution">
    <text evidence="9">The sequence shown here is derived from an EMBL/GenBank/DDBJ whole genome shotgun (WGS) entry which is preliminary data.</text>
</comment>
<protein>
    <submittedName>
        <fullName evidence="9">SLC39A12</fullName>
    </submittedName>
</protein>